<reference evidence="1 2" key="1">
    <citation type="journal article" date="2021" name="Hortic Res">
        <title>High-quality reference genome and annotation aids understanding of berry development for evergreen blueberry (Vaccinium darrowii).</title>
        <authorList>
            <person name="Yu J."/>
            <person name="Hulse-Kemp A.M."/>
            <person name="Babiker E."/>
            <person name="Staton M."/>
        </authorList>
    </citation>
    <scope>NUCLEOTIDE SEQUENCE [LARGE SCALE GENOMIC DNA]</scope>
    <source>
        <strain evidence="2">cv. NJ 8807/NJ 8810</strain>
        <tissue evidence="1">Young leaf</tissue>
    </source>
</reference>
<proteinExistence type="predicted"/>
<evidence type="ECO:0000313" key="1">
    <source>
        <dbReference type="EMBL" id="KAH7856362.1"/>
    </source>
</evidence>
<organism evidence="1 2">
    <name type="scientific">Vaccinium darrowii</name>
    <dbReference type="NCBI Taxonomy" id="229202"/>
    <lineage>
        <taxon>Eukaryota</taxon>
        <taxon>Viridiplantae</taxon>
        <taxon>Streptophyta</taxon>
        <taxon>Embryophyta</taxon>
        <taxon>Tracheophyta</taxon>
        <taxon>Spermatophyta</taxon>
        <taxon>Magnoliopsida</taxon>
        <taxon>eudicotyledons</taxon>
        <taxon>Gunneridae</taxon>
        <taxon>Pentapetalae</taxon>
        <taxon>asterids</taxon>
        <taxon>Ericales</taxon>
        <taxon>Ericaceae</taxon>
        <taxon>Vaccinioideae</taxon>
        <taxon>Vaccinieae</taxon>
        <taxon>Vaccinium</taxon>
    </lineage>
</organism>
<sequence>MGMSDEQLAQLFPRTLSGMALRWLMKLDKSKTRTWEDVGNAFVVQYSYNQQLDVTTCDLETTRQFITHWRGKANKMTNRPREQDQVRMVIKNLQTHLKKHLIAQPIRTLKDLFDAGIQVEDAIHSGDLDRGEIIVQNLRGMVVVV</sequence>
<dbReference type="Proteomes" id="UP000828048">
    <property type="component" value="Chromosome 3"/>
</dbReference>
<protein>
    <submittedName>
        <fullName evidence="1">Uncharacterized protein</fullName>
    </submittedName>
</protein>
<name>A0ACB7YS89_9ERIC</name>
<dbReference type="EMBL" id="CM037153">
    <property type="protein sequence ID" value="KAH7856362.1"/>
    <property type="molecule type" value="Genomic_DNA"/>
</dbReference>
<gene>
    <name evidence="1" type="ORF">Vadar_000596</name>
</gene>
<comment type="caution">
    <text evidence="1">The sequence shown here is derived from an EMBL/GenBank/DDBJ whole genome shotgun (WGS) entry which is preliminary data.</text>
</comment>
<keyword evidence="2" id="KW-1185">Reference proteome</keyword>
<evidence type="ECO:0000313" key="2">
    <source>
        <dbReference type="Proteomes" id="UP000828048"/>
    </source>
</evidence>
<accession>A0ACB7YS89</accession>